<dbReference type="SUPFAM" id="SSF56645">
    <property type="entry name" value="Acyl-CoA dehydrogenase NM domain-like"/>
    <property type="match status" value="1"/>
</dbReference>
<feature type="domain" description="Acyl-CoA dehydrogenase C-terminal" evidence="5">
    <location>
        <begin position="246"/>
        <end position="367"/>
    </location>
</feature>
<dbReference type="InterPro" id="IPR037069">
    <property type="entry name" value="AcylCoA_DH/ox_N_sf"/>
</dbReference>
<sequence>MSLALAPHVAETDLQLLAQGFAAEAARHDHDGSFPHENFDRLHDGGWLNLTIPRRFGGQGAGLAKAAEAIGIVAKGCASTGLVYAMQLTQQGSLSRNEHVPEQVRARVAADAVAHGGLLNAMRVEPELGSPTRGGLPQTILRRQPDGSLLLSGRKIYCTGSPGLTWMLVWARDEAEEPKVGHVLVPARSPGVRIEESWDHLGMRATGSHDVVFENVRIPAEYATDLRPPEAWAKPDPVQATWNAAGLGALYTGVAHGARDWIIHFLRNRVPSGLGKPLATLPRMQEKVGEIEALLAVNARLIGSLAQALDQGTPAPATEAHVMKSALVENAVRAVEIAVSLAGNHAQSRRNPIERHLRDVLCGRVHVPVPEAAHSAAGRAALLP</sequence>
<keyword evidence="7" id="KW-1185">Reference proteome</keyword>
<dbReference type="Pfam" id="PF08028">
    <property type="entry name" value="Acyl-CoA_dh_2"/>
    <property type="match status" value="1"/>
</dbReference>
<dbReference type="InterPro" id="IPR013786">
    <property type="entry name" value="AcylCoA_DH/ox_N"/>
</dbReference>
<dbReference type="SUPFAM" id="SSF47203">
    <property type="entry name" value="Acyl-CoA dehydrogenase C-terminal domain-like"/>
    <property type="match status" value="1"/>
</dbReference>
<evidence type="ECO:0000313" key="6">
    <source>
        <dbReference type="EMBL" id="MBC9205544.1"/>
    </source>
</evidence>
<dbReference type="InterPro" id="IPR046373">
    <property type="entry name" value="Acyl-CoA_Oxase/DH_mid-dom_sf"/>
</dbReference>
<reference evidence="6 7" key="1">
    <citation type="journal article" date="2013" name="Int. J. Syst. Evol. Microbiol.">
        <title>Roseomonas aerophila sp. nov., isolated from air.</title>
        <authorList>
            <person name="Kim S.J."/>
            <person name="Weon H.Y."/>
            <person name="Ahn J.H."/>
            <person name="Hong S.B."/>
            <person name="Seok S.J."/>
            <person name="Whang K.S."/>
            <person name="Kwon S.W."/>
        </authorList>
    </citation>
    <scope>NUCLEOTIDE SEQUENCE [LARGE SCALE GENOMIC DNA]</scope>
    <source>
        <strain evidence="6 7">NBRC 108923</strain>
    </source>
</reference>
<organism evidence="6 7">
    <name type="scientific">Teichococcus aerophilus</name>
    <dbReference type="NCBI Taxonomy" id="1224513"/>
    <lineage>
        <taxon>Bacteria</taxon>
        <taxon>Pseudomonadati</taxon>
        <taxon>Pseudomonadota</taxon>
        <taxon>Alphaproteobacteria</taxon>
        <taxon>Acetobacterales</taxon>
        <taxon>Roseomonadaceae</taxon>
        <taxon>Roseomonas</taxon>
    </lineage>
</organism>
<dbReference type="PIRSF" id="PIRSF016578">
    <property type="entry name" value="HsaA"/>
    <property type="match status" value="1"/>
</dbReference>
<dbReference type="Pfam" id="PF02771">
    <property type="entry name" value="Acyl-CoA_dh_N"/>
    <property type="match status" value="1"/>
</dbReference>
<evidence type="ECO:0000313" key="7">
    <source>
        <dbReference type="Proteomes" id="UP000626026"/>
    </source>
</evidence>
<dbReference type="Gene3D" id="1.20.140.10">
    <property type="entry name" value="Butyryl-CoA Dehydrogenase, subunit A, domain 3"/>
    <property type="match status" value="1"/>
</dbReference>
<accession>A0ABR7RG56</accession>
<evidence type="ECO:0000259" key="3">
    <source>
        <dbReference type="Pfam" id="PF02770"/>
    </source>
</evidence>
<dbReference type="Pfam" id="PF02770">
    <property type="entry name" value="Acyl-CoA_dh_M"/>
    <property type="match status" value="1"/>
</dbReference>
<keyword evidence="2" id="KW-0560">Oxidoreductase</keyword>
<dbReference type="InterPro" id="IPR036250">
    <property type="entry name" value="AcylCo_DH-like_C"/>
</dbReference>
<evidence type="ECO:0000256" key="2">
    <source>
        <dbReference type="ARBA" id="ARBA00023002"/>
    </source>
</evidence>
<keyword evidence="1" id="KW-0285">Flavoprotein</keyword>
<protein>
    <submittedName>
        <fullName evidence="6">Acyl-CoA/acyl-ACP dehydrogenase</fullName>
    </submittedName>
</protein>
<evidence type="ECO:0000259" key="4">
    <source>
        <dbReference type="Pfam" id="PF02771"/>
    </source>
</evidence>
<dbReference type="PANTHER" id="PTHR43831">
    <property type="entry name" value="ISOBUTYRYL-COA DEHYDROGENASE"/>
    <property type="match status" value="1"/>
</dbReference>
<proteinExistence type="predicted"/>
<dbReference type="CDD" id="cd00567">
    <property type="entry name" value="ACAD"/>
    <property type="match status" value="1"/>
</dbReference>
<evidence type="ECO:0000259" key="5">
    <source>
        <dbReference type="Pfam" id="PF08028"/>
    </source>
</evidence>
<dbReference type="InterPro" id="IPR052547">
    <property type="entry name" value="Mito_Isobutyryl-CoADH"/>
</dbReference>
<dbReference type="InterPro" id="IPR009100">
    <property type="entry name" value="AcylCoA_DH/oxidase_NM_dom_sf"/>
</dbReference>
<dbReference type="EMBL" id="JACTVA010000002">
    <property type="protein sequence ID" value="MBC9205544.1"/>
    <property type="molecule type" value="Genomic_DNA"/>
</dbReference>
<feature type="domain" description="Acyl-CoA dehydrogenase/oxidase N-terminal" evidence="4">
    <location>
        <begin position="18"/>
        <end position="88"/>
    </location>
</feature>
<dbReference type="RefSeq" id="WP_187782716.1">
    <property type="nucleotide sequence ID" value="NZ_JACTVA010000002.1"/>
</dbReference>
<feature type="domain" description="Acyl-CoA oxidase/dehydrogenase middle" evidence="3">
    <location>
        <begin position="125"/>
        <end position="216"/>
    </location>
</feature>
<dbReference type="InterPro" id="IPR006091">
    <property type="entry name" value="Acyl-CoA_Oxase/DH_mid-dom"/>
</dbReference>
<dbReference type="PANTHER" id="PTHR43831:SF1">
    <property type="entry name" value="ISOBUTYRYL-COA DEHYDROGENASE, MITOCHONDRIAL"/>
    <property type="match status" value="1"/>
</dbReference>
<name>A0ABR7RG56_9PROT</name>
<dbReference type="Gene3D" id="2.40.110.10">
    <property type="entry name" value="Butyryl-CoA Dehydrogenase, subunit A, domain 2"/>
    <property type="match status" value="1"/>
</dbReference>
<dbReference type="Gene3D" id="1.10.540.10">
    <property type="entry name" value="Acyl-CoA dehydrogenase/oxidase, N-terminal domain"/>
    <property type="match status" value="1"/>
</dbReference>
<comment type="caution">
    <text evidence="6">The sequence shown here is derived from an EMBL/GenBank/DDBJ whole genome shotgun (WGS) entry which is preliminary data.</text>
</comment>
<dbReference type="Proteomes" id="UP000626026">
    <property type="component" value="Unassembled WGS sequence"/>
</dbReference>
<dbReference type="InterPro" id="IPR013107">
    <property type="entry name" value="Acyl-CoA_DH_C"/>
</dbReference>
<evidence type="ECO:0000256" key="1">
    <source>
        <dbReference type="ARBA" id="ARBA00022630"/>
    </source>
</evidence>
<gene>
    <name evidence="6" type="ORF">IBL26_01750</name>
</gene>